<organism evidence="1 2">
    <name type="scientific">Hypoxylon rubiginosum</name>
    <dbReference type="NCBI Taxonomy" id="110542"/>
    <lineage>
        <taxon>Eukaryota</taxon>
        <taxon>Fungi</taxon>
        <taxon>Dikarya</taxon>
        <taxon>Ascomycota</taxon>
        <taxon>Pezizomycotina</taxon>
        <taxon>Sordariomycetes</taxon>
        <taxon>Xylariomycetidae</taxon>
        <taxon>Xylariales</taxon>
        <taxon>Hypoxylaceae</taxon>
        <taxon>Hypoxylon</taxon>
    </lineage>
</organism>
<dbReference type="Proteomes" id="UP001497700">
    <property type="component" value="Unassembled WGS sequence"/>
</dbReference>
<gene>
    <name evidence="1" type="ORF">F4820DRAFT_349149</name>
</gene>
<evidence type="ECO:0000313" key="2">
    <source>
        <dbReference type="Proteomes" id="UP001497700"/>
    </source>
</evidence>
<evidence type="ECO:0000313" key="1">
    <source>
        <dbReference type="EMBL" id="KAI4864048.1"/>
    </source>
</evidence>
<name>A0ACB9YXW5_9PEZI</name>
<reference evidence="1 2" key="1">
    <citation type="journal article" date="2022" name="New Phytol.">
        <title>Ecological generalism drives hyperdiversity of secondary metabolite gene clusters in xylarialean endophytes.</title>
        <authorList>
            <person name="Franco M.E.E."/>
            <person name="Wisecaver J.H."/>
            <person name="Arnold A.E."/>
            <person name="Ju Y.M."/>
            <person name="Slot J.C."/>
            <person name="Ahrendt S."/>
            <person name="Moore L.P."/>
            <person name="Eastman K.E."/>
            <person name="Scott K."/>
            <person name="Konkel Z."/>
            <person name="Mondo S.J."/>
            <person name="Kuo A."/>
            <person name="Hayes R.D."/>
            <person name="Haridas S."/>
            <person name="Andreopoulos B."/>
            <person name="Riley R."/>
            <person name="LaButti K."/>
            <person name="Pangilinan J."/>
            <person name="Lipzen A."/>
            <person name="Amirebrahimi M."/>
            <person name="Yan J."/>
            <person name="Adam C."/>
            <person name="Keymanesh K."/>
            <person name="Ng V."/>
            <person name="Louie K."/>
            <person name="Northen T."/>
            <person name="Drula E."/>
            <person name="Henrissat B."/>
            <person name="Hsieh H.M."/>
            <person name="Youens-Clark K."/>
            <person name="Lutzoni F."/>
            <person name="Miadlikowska J."/>
            <person name="Eastwood D.C."/>
            <person name="Hamelin R.C."/>
            <person name="Grigoriev I.V."/>
            <person name="U'Ren J.M."/>
        </authorList>
    </citation>
    <scope>NUCLEOTIDE SEQUENCE [LARGE SCALE GENOMIC DNA]</scope>
    <source>
        <strain evidence="1 2">CBS 119005</strain>
    </source>
</reference>
<comment type="caution">
    <text evidence="1">The sequence shown here is derived from an EMBL/GenBank/DDBJ whole genome shotgun (WGS) entry which is preliminary data.</text>
</comment>
<proteinExistence type="predicted"/>
<protein>
    <submittedName>
        <fullName evidence="1">Uncharacterized protein</fullName>
    </submittedName>
</protein>
<keyword evidence="2" id="KW-1185">Reference proteome</keyword>
<dbReference type="EMBL" id="MU393492">
    <property type="protein sequence ID" value="KAI4864048.1"/>
    <property type="molecule type" value="Genomic_DNA"/>
</dbReference>
<accession>A0ACB9YXW5</accession>
<sequence length="246" mass="26895">MVMMMEDSEAQRRIELQAPDDLSYLLANVRRAAAARLDEAFPPVDGADAAAGDDELRTRIEKLVDEYITKTFTLAIPNLSINGLPIGDASHYLSGGGSSDPQQPEEVYEPFDARRRARVEELTREEEDLLRDIAQLKKTVPQAAAAAWADSARRSVADDEQALAAVNDRSATVTATTPAAVTTDNQGGKKWVLGDVSSWGLERQDDVEDSYGDAVMGLDRLKRETPAVVARMERAKSAGEYVVTER</sequence>